<evidence type="ECO:0000256" key="2">
    <source>
        <dbReference type="ARBA" id="ARBA00021980"/>
    </source>
</evidence>
<dbReference type="InterPro" id="IPR035994">
    <property type="entry name" value="Nucleoside_phosphorylase_sf"/>
</dbReference>
<reference evidence="6" key="2">
    <citation type="submission" date="2016-03" db="EMBL/GenBank/DDBJ databases">
        <title>Streptococcus antelopensis sp. nov., isolated from the feces of the Tibetan antelope (Pantholops hodgsonii) in Hoh Xil National Nature Reserve, Qinghai, China.</title>
        <authorList>
            <person name="Bai X."/>
        </authorList>
    </citation>
    <scope>NUCLEOTIDE SEQUENCE [LARGE SCALE GENOMIC DNA]</scope>
    <source>
        <strain evidence="6">TA 26</strain>
    </source>
</reference>
<dbReference type="GO" id="GO:0004731">
    <property type="term" value="F:purine-nucleoside phosphorylase activity"/>
    <property type="evidence" value="ECO:0007669"/>
    <property type="project" value="TreeGrafter"/>
</dbReference>
<dbReference type="CDD" id="cd09007">
    <property type="entry name" value="NP-I_spr0068"/>
    <property type="match status" value="1"/>
</dbReference>
<reference evidence="5 6" key="1">
    <citation type="journal article" date="2016" name="Int. J. Syst. Evol. Microbiol.">
        <title>Streptococcuspantholopis sp. nov., isolated from faeces of the Tibetan antelope (Pantholops hodgsonii).</title>
        <authorList>
            <person name="Bai X."/>
            <person name="Xiong Y."/>
            <person name="Lu S."/>
            <person name="Jin D."/>
            <person name="Lai X."/>
            <person name="Yang J."/>
            <person name="Niu L."/>
            <person name="Hu S."/>
            <person name="Meng X."/>
            <person name="Pu J."/>
            <person name="Ye C."/>
            <person name="Xu J."/>
        </authorList>
    </citation>
    <scope>NUCLEOTIDE SEQUENCE [LARGE SCALE GENOMIC DNA]</scope>
    <source>
        <strain evidence="5 6">TA 26</strain>
    </source>
</reference>
<sequence>MLLNEFDDSPAIIEPTDKAVRGGGEVCETIILSFAGDMVEELAGLPQVHLGGYLQNLNGKQSWFIYQRSRQKVAVCLAPVGAPAIVGVLEELKAKGFRRFIIMGSCGILDKTITSQTIILPVSALRDEGTSYHYAPASEEIRYDEASLAIMEKVFDRHSISYIKTKTWTTDAFYRETPEKVKRRMSSGAAVVDMEAAAIMAWARFRQAEVCQFFYPADYVNRLDGAWEARRKSLPDWLPLFDLALAIAKEAENEAILEE</sequence>
<comment type="catalytic activity">
    <reaction evidence="3">
        <text>uridine + phosphate = alpha-D-ribose 1-phosphate + uracil</text>
        <dbReference type="Rhea" id="RHEA:24388"/>
        <dbReference type="ChEBI" id="CHEBI:16704"/>
        <dbReference type="ChEBI" id="CHEBI:17568"/>
        <dbReference type="ChEBI" id="CHEBI:43474"/>
        <dbReference type="ChEBI" id="CHEBI:57720"/>
        <dbReference type="EC" id="2.4.2.3"/>
    </reaction>
</comment>
<dbReference type="InterPro" id="IPR000845">
    <property type="entry name" value="Nucleoside_phosphorylase_d"/>
</dbReference>
<dbReference type="PANTHER" id="PTHR43691:SF11">
    <property type="entry name" value="FI09636P-RELATED"/>
    <property type="match status" value="1"/>
</dbReference>
<dbReference type="KEGG" id="spat:A0O21_08005"/>
<keyword evidence="6" id="KW-1185">Reference proteome</keyword>
<dbReference type="AlphaFoldDB" id="A0A172Q947"/>
<gene>
    <name evidence="5" type="ORF">A0O21_08005</name>
</gene>
<dbReference type="Gene3D" id="3.40.50.1580">
    <property type="entry name" value="Nucleoside phosphorylase domain"/>
    <property type="match status" value="1"/>
</dbReference>
<dbReference type="GO" id="GO:0005829">
    <property type="term" value="C:cytosol"/>
    <property type="evidence" value="ECO:0007669"/>
    <property type="project" value="TreeGrafter"/>
</dbReference>
<accession>A0A172Q947</accession>
<dbReference type="Pfam" id="PF01048">
    <property type="entry name" value="PNP_UDP_1"/>
    <property type="match status" value="1"/>
</dbReference>
<dbReference type="PANTHER" id="PTHR43691">
    <property type="entry name" value="URIDINE PHOSPHORYLASE"/>
    <property type="match status" value="1"/>
</dbReference>
<proteinExistence type="predicted"/>
<evidence type="ECO:0000256" key="1">
    <source>
        <dbReference type="ARBA" id="ARBA00011888"/>
    </source>
</evidence>
<dbReference type="Proteomes" id="UP000077317">
    <property type="component" value="Chromosome"/>
</dbReference>
<dbReference type="GO" id="GO:0006152">
    <property type="term" value="P:purine nucleoside catabolic process"/>
    <property type="evidence" value="ECO:0007669"/>
    <property type="project" value="TreeGrafter"/>
</dbReference>
<dbReference type="EC" id="2.4.2.3" evidence="1"/>
<evidence type="ECO:0000313" key="6">
    <source>
        <dbReference type="Proteomes" id="UP000077317"/>
    </source>
</evidence>
<evidence type="ECO:0000259" key="4">
    <source>
        <dbReference type="Pfam" id="PF01048"/>
    </source>
</evidence>
<dbReference type="GO" id="GO:0004850">
    <property type="term" value="F:uridine phosphorylase activity"/>
    <property type="evidence" value="ECO:0007669"/>
    <property type="project" value="UniProtKB-EC"/>
</dbReference>
<dbReference type="RefSeq" id="WP_067064023.1">
    <property type="nucleotide sequence ID" value="NZ_CP014699.1"/>
</dbReference>
<feature type="domain" description="Nucleoside phosphorylase" evidence="4">
    <location>
        <begin position="63"/>
        <end position="222"/>
    </location>
</feature>
<evidence type="ECO:0000256" key="3">
    <source>
        <dbReference type="ARBA" id="ARBA00048447"/>
    </source>
</evidence>
<dbReference type="OrthoDB" id="7945729at2"/>
<name>A0A172Q947_9STRE</name>
<evidence type="ECO:0000313" key="5">
    <source>
        <dbReference type="EMBL" id="AND79947.1"/>
    </source>
</evidence>
<dbReference type="EMBL" id="CP014699">
    <property type="protein sequence ID" value="AND79947.1"/>
    <property type="molecule type" value="Genomic_DNA"/>
</dbReference>
<dbReference type="STRING" id="1811193.A0O21_08005"/>
<dbReference type="SUPFAM" id="SSF53167">
    <property type="entry name" value="Purine and uridine phosphorylases"/>
    <property type="match status" value="1"/>
</dbReference>
<protein>
    <recommendedName>
        <fullName evidence="2">Uridine phosphorylase</fullName>
        <ecNumber evidence="1">2.4.2.3</ecNumber>
    </recommendedName>
</protein>
<organism evidence="5 6">
    <name type="scientific">Streptococcus pantholopis</name>
    <dbReference type="NCBI Taxonomy" id="1811193"/>
    <lineage>
        <taxon>Bacteria</taxon>
        <taxon>Bacillati</taxon>
        <taxon>Bacillota</taxon>
        <taxon>Bacilli</taxon>
        <taxon>Lactobacillales</taxon>
        <taxon>Streptococcaceae</taxon>
        <taxon>Streptococcus</taxon>
    </lineage>
</organism>